<evidence type="ECO:0000256" key="3">
    <source>
        <dbReference type="ARBA" id="ARBA00022729"/>
    </source>
</evidence>
<feature type="domain" description="RagB/SusD" evidence="7">
    <location>
        <begin position="331"/>
        <end position="526"/>
    </location>
</feature>
<evidence type="ECO:0000313" key="12">
    <source>
        <dbReference type="Proteomes" id="UP000463337"/>
    </source>
</evidence>
<dbReference type="GO" id="GO:0009279">
    <property type="term" value="C:cell outer membrane"/>
    <property type="evidence" value="ECO:0007669"/>
    <property type="project" value="UniProtKB-SubCell"/>
</dbReference>
<feature type="chain" id="PRO_5042682915" evidence="6">
    <location>
        <begin position="19"/>
        <end position="529"/>
    </location>
</feature>
<feature type="domain" description="SusD-like N-terminal" evidence="8">
    <location>
        <begin position="21"/>
        <end position="235"/>
    </location>
</feature>
<reference evidence="10 12" key="2">
    <citation type="journal article" date="2019" name="Nat. Med.">
        <title>A library of human gut bacterial isolates paired with longitudinal multiomics data enables mechanistic microbiome research.</title>
        <authorList>
            <person name="Poyet M."/>
            <person name="Groussin M."/>
            <person name="Gibbons S.M."/>
            <person name="Avila-Pacheco J."/>
            <person name="Jiang X."/>
            <person name="Kearney S.M."/>
            <person name="Perrotta A.R."/>
            <person name="Berdy B."/>
            <person name="Zhao S."/>
            <person name="Lieberman T.D."/>
            <person name="Swanson P.K."/>
            <person name="Smith M."/>
            <person name="Roesemann S."/>
            <person name="Alexander J.E."/>
            <person name="Rich S.A."/>
            <person name="Livny J."/>
            <person name="Vlamakis H."/>
            <person name="Clish C."/>
            <person name="Bullock K."/>
            <person name="Deik A."/>
            <person name="Scott J."/>
            <person name="Pierce K.A."/>
            <person name="Xavier R.J."/>
            <person name="Alm E.J."/>
        </authorList>
    </citation>
    <scope>NUCLEOTIDE SEQUENCE [LARGE SCALE GENOMIC DNA]</scope>
    <source>
        <strain evidence="10 12">BIOML-A41</strain>
    </source>
</reference>
<evidence type="ECO:0000256" key="1">
    <source>
        <dbReference type="ARBA" id="ARBA00004442"/>
    </source>
</evidence>
<protein>
    <submittedName>
        <fullName evidence="9 10">SusD family</fullName>
    </submittedName>
</protein>
<dbReference type="Gene3D" id="1.25.40.390">
    <property type="match status" value="1"/>
</dbReference>
<dbReference type="InterPro" id="IPR033985">
    <property type="entry name" value="SusD-like_N"/>
</dbReference>
<evidence type="ECO:0000256" key="4">
    <source>
        <dbReference type="ARBA" id="ARBA00023136"/>
    </source>
</evidence>
<keyword evidence="4" id="KW-0472">Membrane</keyword>
<evidence type="ECO:0000256" key="5">
    <source>
        <dbReference type="ARBA" id="ARBA00023237"/>
    </source>
</evidence>
<gene>
    <name evidence="9" type="ORF">ERS852429_01592</name>
    <name evidence="10" type="ORF">GKD59_05460</name>
</gene>
<evidence type="ECO:0000313" key="9">
    <source>
        <dbReference type="EMBL" id="CUN02728.1"/>
    </source>
</evidence>
<sequence length="529" mass="59831">MKKLVILLAAALTFNSCSDSFLDLSNPSALSPSVYPKSMADMETIVTSVYANMVAVPLYGKRVMAKGTFCVDHTVDMAWTGDANWNQLATNQVTSDNAYIGTLWIGYYKMISCANTVLEQLERIDKEKFTDADLVRLSQMKGEALFWRGWAHQQLVAFFGEGYPCNGEGDRKGVPVRLQVASTPDMLNIERSTVAEVYDQILKDYEAAKLLLPAVWEERADYPRPTSVAVTSYIGQANLYMGNYDAAKKALKEVIDSSGKELLPFNEYAKMFNEDQEKFNRESILEINFRNGDTSGYFWYGEGSQYGLIAALCFQNASGDVEAAGWGNIFFHDANIKRFNGDPRLDIAALRPGTPVIMNGQQTQVLKYKDTEADIQGWSMRKYNPLKSTVNELNLGVGINMYLMRLADVYLMYAEACQATGDEVNARNYMNLVRRRAYNGDSSHDITASGEDLRDAIREERFMEFCGEGVQHWQDVCRWKVLDEEISRWYGKTRVGNPHYDAKDLYFPIPKVEMENNPNMTQSIGYENE</sequence>
<comment type="similarity">
    <text evidence="2">Belongs to the SusD family.</text>
</comment>
<evidence type="ECO:0000256" key="2">
    <source>
        <dbReference type="ARBA" id="ARBA00006275"/>
    </source>
</evidence>
<evidence type="ECO:0000313" key="10">
    <source>
        <dbReference type="EMBL" id="MRY57364.1"/>
    </source>
</evidence>
<reference evidence="9 11" key="1">
    <citation type="submission" date="2015-09" db="EMBL/GenBank/DDBJ databases">
        <authorList>
            <consortium name="Pathogen Informatics"/>
        </authorList>
    </citation>
    <scope>NUCLEOTIDE SEQUENCE [LARGE SCALE GENOMIC DNA]</scope>
    <source>
        <strain evidence="9 11">2789STDY5608872</strain>
    </source>
</reference>
<evidence type="ECO:0000259" key="8">
    <source>
        <dbReference type="Pfam" id="PF14322"/>
    </source>
</evidence>
<dbReference type="Proteomes" id="UP000463337">
    <property type="component" value="Unassembled WGS sequence"/>
</dbReference>
<dbReference type="Proteomes" id="UP000095591">
    <property type="component" value="Unassembled WGS sequence"/>
</dbReference>
<accession>A0A173TNE0</accession>
<dbReference type="InterPro" id="IPR012944">
    <property type="entry name" value="SusD_RagB_dom"/>
</dbReference>
<keyword evidence="5" id="KW-0998">Cell outer membrane</keyword>
<evidence type="ECO:0000259" key="7">
    <source>
        <dbReference type="Pfam" id="PF07980"/>
    </source>
</evidence>
<dbReference type="Pfam" id="PF14322">
    <property type="entry name" value="SusD-like_3"/>
    <property type="match status" value="1"/>
</dbReference>
<feature type="signal peptide" evidence="6">
    <location>
        <begin position="1"/>
        <end position="18"/>
    </location>
</feature>
<keyword evidence="3 6" id="KW-0732">Signal</keyword>
<evidence type="ECO:0000256" key="6">
    <source>
        <dbReference type="SAM" id="SignalP"/>
    </source>
</evidence>
<evidence type="ECO:0000313" key="11">
    <source>
        <dbReference type="Proteomes" id="UP000095591"/>
    </source>
</evidence>
<dbReference type="EMBL" id="WKLT01000004">
    <property type="protein sequence ID" value="MRY57364.1"/>
    <property type="molecule type" value="Genomic_DNA"/>
</dbReference>
<organism evidence="9 11">
    <name type="scientific">Parabacteroides distasonis</name>
    <dbReference type="NCBI Taxonomy" id="823"/>
    <lineage>
        <taxon>Bacteria</taxon>
        <taxon>Pseudomonadati</taxon>
        <taxon>Bacteroidota</taxon>
        <taxon>Bacteroidia</taxon>
        <taxon>Bacteroidales</taxon>
        <taxon>Tannerellaceae</taxon>
        <taxon>Parabacteroides</taxon>
    </lineage>
</organism>
<dbReference type="AlphaFoldDB" id="A0A173TNE0"/>
<dbReference type="InterPro" id="IPR011990">
    <property type="entry name" value="TPR-like_helical_dom_sf"/>
</dbReference>
<comment type="subcellular location">
    <subcellularLocation>
        <location evidence="1">Cell outer membrane</location>
    </subcellularLocation>
</comment>
<name>A0A173TNE0_PARDI</name>
<dbReference type="RefSeq" id="WP_044546750.1">
    <property type="nucleotide sequence ID" value="NZ_AP019729.1"/>
</dbReference>
<proteinExistence type="inferred from homology"/>
<dbReference type="SUPFAM" id="SSF48452">
    <property type="entry name" value="TPR-like"/>
    <property type="match status" value="1"/>
</dbReference>
<dbReference type="Pfam" id="PF07980">
    <property type="entry name" value="SusD_RagB"/>
    <property type="match status" value="1"/>
</dbReference>
<dbReference type="EMBL" id="CYXP01000003">
    <property type="protein sequence ID" value="CUN02728.1"/>
    <property type="molecule type" value="Genomic_DNA"/>
</dbReference>